<feature type="binding site" evidence="15">
    <location>
        <position position="645"/>
    </location>
    <ligand>
        <name>ATP</name>
        <dbReference type="ChEBI" id="CHEBI:30616"/>
    </ligand>
</feature>
<comment type="function">
    <text evidence="13 15">Catalyzes the attachment of isoleucine to tRNA(Ile). As IleRS can inadvertently accommodate and process structurally similar amino acids such as valine, to avoid such errors it has two additional distinct tRNA(Ile)-dependent editing activities. One activity is designated as 'pretransfer' editing and involves the hydrolysis of activated Val-AMP. The other activity is designated 'posttransfer' editing and involves deacylation of mischarged Val-tRNA(Ile).</text>
</comment>
<dbReference type="FunFam" id="3.40.50.620:FF:000063">
    <property type="entry name" value="Isoleucine--tRNA ligase"/>
    <property type="match status" value="1"/>
</dbReference>
<keyword evidence="9 15" id="KW-0862">Zinc</keyword>
<comment type="subcellular location">
    <subcellularLocation>
        <location evidence="2 15">Cytoplasm</location>
    </subcellularLocation>
</comment>
<dbReference type="SUPFAM" id="SSF52374">
    <property type="entry name" value="Nucleotidylyl transferase"/>
    <property type="match status" value="1"/>
</dbReference>
<dbReference type="Gene3D" id="3.40.50.620">
    <property type="entry name" value="HUPs"/>
    <property type="match status" value="2"/>
</dbReference>
<evidence type="ECO:0000256" key="12">
    <source>
        <dbReference type="ARBA" id="ARBA00023146"/>
    </source>
</evidence>
<comment type="catalytic activity">
    <reaction evidence="14 15">
        <text>tRNA(Ile) + L-isoleucine + ATP = L-isoleucyl-tRNA(Ile) + AMP + diphosphate</text>
        <dbReference type="Rhea" id="RHEA:11060"/>
        <dbReference type="Rhea" id="RHEA-COMP:9666"/>
        <dbReference type="Rhea" id="RHEA-COMP:9695"/>
        <dbReference type="ChEBI" id="CHEBI:30616"/>
        <dbReference type="ChEBI" id="CHEBI:33019"/>
        <dbReference type="ChEBI" id="CHEBI:58045"/>
        <dbReference type="ChEBI" id="CHEBI:78442"/>
        <dbReference type="ChEBI" id="CHEBI:78528"/>
        <dbReference type="ChEBI" id="CHEBI:456215"/>
        <dbReference type="EC" id="6.1.1.5"/>
    </reaction>
</comment>
<keyword evidence="12 15" id="KW-0030">Aminoacyl-tRNA synthetase</keyword>
<dbReference type="GO" id="GO:0008270">
    <property type="term" value="F:zinc ion binding"/>
    <property type="evidence" value="ECO:0007669"/>
    <property type="project" value="UniProtKB-UniRule"/>
</dbReference>
<evidence type="ECO:0000256" key="15">
    <source>
        <dbReference type="HAMAP-Rule" id="MF_02003"/>
    </source>
</evidence>
<comment type="cofactor">
    <cofactor evidence="1 15">
        <name>Zn(2+)</name>
        <dbReference type="ChEBI" id="CHEBI:29105"/>
    </cofactor>
</comment>
<accession>A0A2M6WXV3</accession>
<dbReference type="SUPFAM" id="SSF47323">
    <property type="entry name" value="Anticodon-binding domain of a subclass of class I aminoacyl-tRNA synthetases"/>
    <property type="match status" value="1"/>
</dbReference>
<dbReference type="GO" id="GO:0002161">
    <property type="term" value="F:aminoacyl-tRNA deacylase activity"/>
    <property type="evidence" value="ECO:0007669"/>
    <property type="project" value="InterPro"/>
</dbReference>
<dbReference type="Proteomes" id="UP000228596">
    <property type="component" value="Unassembled WGS sequence"/>
</dbReference>
<keyword evidence="5 15" id="KW-0963">Cytoplasm</keyword>
<reference evidence="19" key="1">
    <citation type="submission" date="2017-09" db="EMBL/GenBank/DDBJ databases">
        <title>Depth-based differentiation of microbial function through sediment-hosted aquifers and enrichment of novel symbionts in the deep terrestrial subsurface.</title>
        <authorList>
            <person name="Probst A.J."/>
            <person name="Ladd B."/>
            <person name="Jarett J.K."/>
            <person name="Geller-Mcgrath D.E."/>
            <person name="Sieber C.M.K."/>
            <person name="Emerson J.B."/>
            <person name="Anantharaman K."/>
            <person name="Thomas B.C."/>
            <person name="Malmstrom R."/>
            <person name="Stieglmeier M."/>
            <person name="Klingl A."/>
            <person name="Woyke T."/>
            <person name="Ryan C.M."/>
            <person name="Banfield J.F."/>
        </authorList>
    </citation>
    <scope>NUCLEOTIDE SEQUENCE [LARGE SCALE GENOMIC DNA]</scope>
</reference>
<dbReference type="InterPro" id="IPR002301">
    <property type="entry name" value="Ile-tRNA-ligase"/>
</dbReference>
<dbReference type="Pfam" id="PF00133">
    <property type="entry name" value="tRNA-synt_1"/>
    <property type="match status" value="1"/>
</dbReference>
<evidence type="ECO:0000256" key="6">
    <source>
        <dbReference type="ARBA" id="ARBA00022598"/>
    </source>
</evidence>
<dbReference type="GO" id="GO:0006428">
    <property type="term" value="P:isoleucyl-tRNA aminoacylation"/>
    <property type="evidence" value="ECO:0007669"/>
    <property type="project" value="UniProtKB-UniRule"/>
</dbReference>
<comment type="caution">
    <text evidence="18">The sequence shown here is derived from an EMBL/GenBank/DDBJ whole genome shotgun (WGS) entry which is preliminary data.</text>
</comment>
<dbReference type="InterPro" id="IPR014729">
    <property type="entry name" value="Rossmann-like_a/b/a_fold"/>
</dbReference>
<gene>
    <name evidence="15" type="primary">ileS</name>
    <name evidence="18" type="ORF">COT77_00855</name>
</gene>
<evidence type="ECO:0000256" key="14">
    <source>
        <dbReference type="ARBA" id="ARBA00048359"/>
    </source>
</evidence>
<comment type="domain">
    <text evidence="15">IleRS has two distinct active sites: one for aminoacylation and one for editing. The misactivated valine is translocated from the active site to the editing site, which sterically excludes the correctly activated isoleucine. The single editing site contains two valyl binding pockets, one specific for each substrate (Val-AMP or Val-tRNA(Ile)).</text>
</comment>
<keyword evidence="10 15" id="KW-0067">ATP-binding</keyword>
<dbReference type="InterPro" id="IPR001412">
    <property type="entry name" value="aa-tRNA-synth_I_CS"/>
</dbReference>
<dbReference type="InterPro" id="IPR002300">
    <property type="entry name" value="aa-tRNA-synth_Ia"/>
</dbReference>
<evidence type="ECO:0000259" key="16">
    <source>
        <dbReference type="Pfam" id="PF00133"/>
    </source>
</evidence>
<evidence type="ECO:0000256" key="5">
    <source>
        <dbReference type="ARBA" id="ARBA00022490"/>
    </source>
</evidence>
<organism evidence="18 19">
    <name type="scientific">Candidatus Berkelbacteria bacterium CG10_big_fil_rev_8_21_14_0_10_41_12</name>
    <dbReference type="NCBI Taxonomy" id="1974513"/>
    <lineage>
        <taxon>Bacteria</taxon>
        <taxon>Candidatus Berkelbacteria</taxon>
    </lineage>
</organism>
<dbReference type="SUPFAM" id="SSF50677">
    <property type="entry name" value="ValRS/IleRS/LeuRS editing domain"/>
    <property type="match status" value="1"/>
</dbReference>
<feature type="short sequence motif" description="'KMSKS' region" evidence="15">
    <location>
        <begin position="642"/>
        <end position="646"/>
    </location>
</feature>
<evidence type="ECO:0000313" key="18">
    <source>
        <dbReference type="EMBL" id="PIT97566.1"/>
    </source>
</evidence>
<dbReference type="PRINTS" id="PR00984">
    <property type="entry name" value="TRNASYNTHILE"/>
</dbReference>
<dbReference type="InterPro" id="IPR023586">
    <property type="entry name" value="Ile-tRNA-ligase_type2"/>
</dbReference>
<evidence type="ECO:0000313" key="19">
    <source>
        <dbReference type="Proteomes" id="UP000228596"/>
    </source>
</evidence>
<dbReference type="InterPro" id="IPR033709">
    <property type="entry name" value="Anticodon_Ile_ABEc"/>
</dbReference>
<dbReference type="CDD" id="cd00818">
    <property type="entry name" value="IleRS_core"/>
    <property type="match status" value="1"/>
</dbReference>
<evidence type="ECO:0000256" key="1">
    <source>
        <dbReference type="ARBA" id="ARBA00001947"/>
    </source>
</evidence>
<keyword evidence="11 15" id="KW-0648">Protein biosynthesis</keyword>
<evidence type="ECO:0000256" key="9">
    <source>
        <dbReference type="ARBA" id="ARBA00022833"/>
    </source>
</evidence>
<dbReference type="CDD" id="cd07961">
    <property type="entry name" value="Anticodon_Ia_Ile_ABEc"/>
    <property type="match status" value="1"/>
</dbReference>
<dbReference type="PANTHER" id="PTHR42780:SF1">
    <property type="entry name" value="ISOLEUCINE--TRNA LIGASE, CYTOPLASMIC"/>
    <property type="match status" value="1"/>
</dbReference>
<dbReference type="InterPro" id="IPR009080">
    <property type="entry name" value="tRNAsynth_Ia_anticodon-bd"/>
</dbReference>
<dbReference type="EC" id="6.1.1.5" evidence="15"/>
<feature type="domain" description="Methionyl/Valyl/Leucyl/Isoleucyl-tRNA synthetase anticodon-binding" evidence="17">
    <location>
        <begin position="723"/>
        <end position="865"/>
    </location>
</feature>
<comment type="subunit">
    <text evidence="4 15">Monomer.</text>
</comment>
<dbReference type="InterPro" id="IPR013155">
    <property type="entry name" value="M/V/L/I-tRNA-synth_anticd-bd"/>
</dbReference>
<dbReference type="PANTHER" id="PTHR42780">
    <property type="entry name" value="SOLEUCYL-TRNA SYNTHETASE"/>
    <property type="match status" value="1"/>
</dbReference>
<dbReference type="GO" id="GO:0005524">
    <property type="term" value="F:ATP binding"/>
    <property type="evidence" value="ECO:0007669"/>
    <property type="project" value="UniProtKB-UniRule"/>
</dbReference>
<evidence type="ECO:0000256" key="3">
    <source>
        <dbReference type="ARBA" id="ARBA00007078"/>
    </source>
</evidence>
<protein>
    <recommendedName>
        <fullName evidence="15">Isoleucine--tRNA ligase</fullName>
        <ecNumber evidence="15">6.1.1.5</ecNumber>
    </recommendedName>
    <alternativeName>
        <fullName evidence="15">Isoleucyl-tRNA synthetase</fullName>
        <shortName evidence="15">IleRS</shortName>
    </alternativeName>
</protein>
<dbReference type="FunFam" id="3.40.50.620:FF:000075">
    <property type="entry name" value="Isoleucine--tRNA ligase"/>
    <property type="match status" value="1"/>
</dbReference>
<keyword evidence="6 15" id="KW-0436">Ligase</keyword>
<dbReference type="EMBL" id="PEZV01000005">
    <property type="protein sequence ID" value="PIT97566.1"/>
    <property type="molecule type" value="Genomic_DNA"/>
</dbReference>
<feature type="short sequence motif" description="'HIGH' region" evidence="15">
    <location>
        <begin position="78"/>
        <end position="88"/>
    </location>
</feature>
<keyword evidence="7 15" id="KW-0479">Metal-binding</keyword>
<evidence type="ECO:0000256" key="7">
    <source>
        <dbReference type="ARBA" id="ARBA00022723"/>
    </source>
</evidence>
<evidence type="ECO:0000256" key="2">
    <source>
        <dbReference type="ARBA" id="ARBA00004496"/>
    </source>
</evidence>
<evidence type="ECO:0000259" key="17">
    <source>
        <dbReference type="Pfam" id="PF08264"/>
    </source>
</evidence>
<dbReference type="GO" id="GO:0004822">
    <property type="term" value="F:isoleucine-tRNA ligase activity"/>
    <property type="evidence" value="ECO:0007669"/>
    <property type="project" value="UniProtKB-UniRule"/>
</dbReference>
<dbReference type="PROSITE" id="PS00178">
    <property type="entry name" value="AA_TRNA_LIGASE_I"/>
    <property type="match status" value="1"/>
</dbReference>
<evidence type="ECO:0000256" key="10">
    <source>
        <dbReference type="ARBA" id="ARBA00022840"/>
    </source>
</evidence>
<name>A0A2M6WXV3_9BACT</name>
<dbReference type="GO" id="GO:0005737">
    <property type="term" value="C:cytoplasm"/>
    <property type="evidence" value="ECO:0007669"/>
    <property type="project" value="UniProtKB-SubCell"/>
</dbReference>
<dbReference type="InterPro" id="IPR009008">
    <property type="entry name" value="Val/Leu/Ile-tRNA-synth_edit"/>
</dbReference>
<dbReference type="NCBIfam" id="TIGR00392">
    <property type="entry name" value="ileS"/>
    <property type="match status" value="1"/>
</dbReference>
<dbReference type="HAMAP" id="MF_02003">
    <property type="entry name" value="Ile_tRNA_synth_type2"/>
    <property type="match status" value="1"/>
</dbReference>
<keyword evidence="8 15" id="KW-0547">Nucleotide-binding</keyword>
<proteinExistence type="inferred from homology"/>
<evidence type="ECO:0000256" key="13">
    <source>
        <dbReference type="ARBA" id="ARBA00025217"/>
    </source>
</evidence>
<dbReference type="Pfam" id="PF08264">
    <property type="entry name" value="Anticodon_1"/>
    <property type="match status" value="1"/>
</dbReference>
<dbReference type="Gene3D" id="1.10.730.10">
    <property type="entry name" value="Isoleucyl-tRNA Synthetase, Domain 1"/>
    <property type="match status" value="1"/>
</dbReference>
<evidence type="ECO:0000256" key="11">
    <source>
        <dbReference type="ARBA" id="ARBA00022917"/>
    </source>
</evidence>
<evidence type="ECO:0000256" key="4">
    <source>
        <dbReference type="ARBA" id="ARBA00011245"/>
    </source>
</evidence>
<dbReference type="AlphaFoldDB" id="A0A2M6WXV3"/>
<dbReference type="GO" id="GO:0000049">
    <property type="term" value="F:tRNA binding"/>
    <property type="evidence" value="ECO:0007669"/>
    <property type="project" value="InterPro"/>
</dbReference>
<sequence>MSREIRTKELMNCTTRPSNKNSDFTKVKNNHIISCMKEETYPEKEKGVLKFWKQRKIFEKSVENRPENNRYVFYDGPPFATGLPHYGHILSSVIKDVVPRYFTMKGFRVERRWGWDCHGLPIENLVEKELSVSGKKEIERIGIDKFNQTAREMVLKYARSWKEMVERIGRWVEFDNSYKTMDADYMESVWWAVKQVWDKGLIYEGRKVLMYCTRCESPVSNAEVAMDNSYKNVVDNALTVKFEISGNNNLRLPLKTYFLAWTTTPWTLPGNVALAVGGGLKYVLVESNSENYILAKDLLKNNFGKKEFKVIGEFKGHDLVGIKYEPLYELDKVRASGAKVWEVVDADFVTTEDGTGIVHTAVVYGEEDYELGLRLGLPVVPLIDSIGKFNNDAPELIKGMFFKSAEKEIIRDLSTRDLIFESLPYSHPYPHCWRCDTPLMYNAISAWFIDIGKNRSEFIAQNEKINWYPKHLKKGRFLKILESAPDWNISRNRYWATPLPFWKCEKDNCQEIICIGSISQLKEKAVNFEEIFPDENSIDLHRPQIDKVRIDCPKCGSEMRRIEEVVDCWVESASMPFAQYHYPFEDKEKFESQYPGQYIAEYIAQTRAWFYYMHVLGIMLFNNIAFENVVTTGTILNEKGEKLSKSKKNYPDPWEVIDGYGSDALRFYLMSSVVMQADNLFFNERELRDVYNKVVNILNNVLNFYLLYKKDVLPVSESKDILDRWIISRLSSLIEGVTNGMDDYNIVLSSRLIKEFINDLSTWWLRRSRERLKSGNPDALGTIRFVLLQLSKVVSPIMPFMGETIYQEAKLRPDPESVHLTDWPKADKEKIDREGEQNMADLRKSAEMLHSLRSESQIKVRQPIRSIGTNLKFIDQSNDFKELLINELNALEYLPDIRSDDAKKKEKEIEVFADFRIDNDLRQMGYEREVLRAVQQARKDAGLQPADMAEIIVTDEIGEKIVNKIKKQANIDKVLVDKSNETGAVASLSGKKIIIKAEREIT</sequence>
<feature type="domain" description="Aminoacyl-tRNA synthetase class Ia" evidence="16">
    <location>
        <begin position="48"/>
        <end position="678"/>
    </location>
</feature>
<comment type="similarity">
    <text evidence="3 15">Belongs to the class-I aminoacyl-tRNA synthetase family. IleS type 2 subfamily.</text>
</comment>
<evidence type="ECO:0000256" key="8">
    <source>
        <dbReference type="ARBA" id="ARBA00022741"/>
    </source>
</evidence>